<proteinExistence type="predicted"/>
<feature type="domain" description="Kazal-like" evidence="1">
    <location>
        <begin position="73"/>
        <end position="123"/>
    </location>
</feature>
<dbReference type="Gene3D" id="3.30.60.30">
    <property type="match status" value="2"/>
</dbReference>
<dbReference type="InterPro" id="IPR036058">
    <property type="entry name" value="Kazal_dom_sf"/>
</dbReference>
<evidence type="ECO:0000313" key="2">
    <source>
        <dbReference type="EMBL" id="OGF64696.1"/>
    </source>
</evidence>
<dbReference type="SUPFAM" id="SSF100895">
    <property type="entry name" value="Kazal-type serine protease inhibitors"/>
    <property type="match status" value="2"/>
</dbReference>
<dbReference type="AlphaFoldDB" id="A0A1F5VMQ0"/>
<evidence type="ECO:0000259" key="1">
    <source>
        <dbReference type="PROSITE" id="PS51465"/>
    </source>
</evidence>
<dbReference type="EMBL" id="MFGW01000132">
    <property type="protein sequence ID" value="OGF64696.1"/>
    <property type="molecule type" value="Genomic_DNA"/>
</dbReference>
<feature type="domain" description="Kazal-like" evidence="1">
    <location>
        <begin position="153"/>
        <end position="203"/>
    </location>
</feature>
<dbReference type="Proteomes" id="UP000178943">
    <property type="component" value="Unassembled WGS sequence"/>
</dbReference>
<accession>A0A1F5VMQ0</accession>
<gene>
    <name evidence="2" type="ORF">A2Y62_14640</name>
</gene>
<protein>
    <recommendedName>
        <fullName evidence="1">Kazal-like domain-containing protein</fullName>
    </recommendedName>
</protein>
<reference evidence="2 3" key="1">
    <citation type="journal article" date="2016" name="Nat. Commun.">
        <title>Thousands of microbial genomes shed light on interconnected biogeochemical processes in an aquifer system.</title>
        <authorList>
            <person name="Anantharaman K."/>
            <person name="Brown C.T."/>
            <person name="Hug L.A."/>
            <person name="Sharon I."/>
            <person name="Castelle C.J."/>
            <person name="Probst A.J."/>
            <person name="Thomas B.C."/>
            <person name="Singh A."/>
            <person name="Wilkins M.J."/>
            <person name="Karaoz U."/>
            <person name="Brodie E.L."/>
            <person name="Williams K.H."/>
            <person name="Hubbard S.S."/>
            <person name="Banfield J.F."/>
        </authorList>
    </citation>
    <scope>NUCLEOTIDE SEQUENCE [LARGE SCALE GENOMIC DNA]</scope>
</reference>
<dbReference type="Pfam" id="PF07648">
    <property type="entry name" value="Kazal_2"/>
    <property type="match status" value="1"/>
</dbReference>
<dbReference type="PROSITE" id="PS51465">
    <property type="entry name" value="KAZAL_2"/>
    <property type="match status" value="2"/>
</dbReference>
<evidence type="ECO:0000313" key="3">
    <source>
        <dbReference type="Proteomes" id="UP000178943"/>
    </source>
</evidence>
<organism evidence="2 3">
    <name type="scientific">Candidatus Fischerbacteria bacterium RBG_13_37_8</name>
    <dbReference type="NCBI Taxonomy" id="1817863"/>
    <lineage>
        <taxon>Bacteria</taxon>
        <taxon>Candidatus Fischeribacteriota</taxon>
    </lineage>
</organism>
<dbReference type="SMART" id="SM00280">
    <property type="entry name" value="KAZAL"/>
    <property type="match status" value="2"/>
</dbReference>
<name>A0A1F5VMQ0_9BACT</name>
<dbReference type="InterPro" id="IPR002350">
    <property type="entry name" value="Kazal_dom"/>
</dbReference>
<sequence>MIKWSSKSFLMNRWVHTVFLLMVVVALASVLMAQQKQPARGATPVKQCGGISAEPCPRGEYCDITALNACEGADLQGVCVAVPKSCLVPDMKQVCGCDGKTYGNDCVRQQAQVQKAHDGECKAAVKTCGGITAEPCSRGEYCDITALRSCEGADLQGVCKSIPSNCLVPDTKEVCGCDGKTYGNDCIRLQSQVQKAYDGKCTR</sequence>
<dbReference type="Pfam" id="PF00050">
    <property type="entry name" value="Kazal_1"/>
    <property type="match status" value="1"/>
</dbReference>
<comment type="caution">
    <text evidence="2">The sequence shown here is derived from an EMBL/GenBank/DDBJ whole genome shotgun (WGS) entry which is preliminary data.</text>
</comment>
<dbReference type="STRING" id="1817863.A2Y62_14640"/>